<proteinExistence type="predicted"/>
<comment type="caution">
    <text evidence="1">The sequence shown here is derived from an EMBL/GenBank/DDBJ whole genome shotgun (WGS) entry which is preliminary data.</text>
</comment>
<organism evidence="1 2">
    <name type="scientific">Ensete ventricosum</name>
    <name type="common">Abyssinian banana</name>
    <name type="synonym">Musa ensete</name>
    <dbReference type="NCBI Taxonomy" id="4639"/>
    <lineage>
        <taxon>Eukaryota</taxon>
        <taxon>Viridiplantae</taxon>
        <taxon>Streptophyta</taxon>
        <taxon>Embryophyta</taxon>
        <taxon>Tracheophyta</taxon>
        <taxon>Spermatophyta</taxon>
        <taxon>Magnoliopsida</taxon>
        <taxon>Liliopsida</taxon>
        <taxon>Zingiberales</taxon>
        <taxon>Musaceae</taxon>
        <taxon>Ensete</taxon>
    </lineage>
</organism>
<reference evidence="1 2" key="1">
    <citation type="submission" date="2022-12" db="EMBL/GenBank/DDBJ databases">
        <title>Chromosome-scale assembly of the Ensete ventricosum genome.</title>
        <authorList>
            <person name="Dussert Y."/>
            <person name="Stocks J."/>
            <person name="Wendawek A."/>
            <person name="Woldeyes F."/>
            <person name="Nichols R.A."/>
            <person name="Borrell J.S."/>
        </authorList>
    </citation>
    <scope>NUCLEOTIDE SEQUENCE [LARGE SCALE GENOMIC DNA]</scope>
    <source>
        <strain evidence="2">cv. Maze</strain>
        <tissue evidence="1">Seeds</tissue>
    </source>
</reference>
<dbReference type="EMBL" id="JAQQAF010000002">
    <property type="protein sequence ID" value="KAJ8505245.1"/>
    <property type="molecule type" value="Genomic_DNA"/>
</dbReference>
<dbReference type="AlphaFoldDB" id="A0AAV8RSS4"/>
<keyword evidence="2" id="KW-1185">Reference proteome</keyword>
<name>A0AAV8RSS4_ENSVE</name>
<protein>
    <recommendedName>
        <fullName evidence="3">Secreted protein</fullName>
    </recommendedName>
</protein>
<evidence type="ECO:0000313" key="1">
    <source>
        <dbReference type="EMBL" id="KAJ8505245.1"/>
    </source>
</evidence>
<gene>
    <name evidence="1" type="ORF">OPV22_006131</name>
</gene>
<evidence type="ECO:0008006" key="3">
    <source>
        <dbReference type="Google" id="ProtNLM"/>
    </source>
</evidence>
<sequence>MCQLLCCENVVVALAMEATQGCLGVAEVLLLSTREGAFCHSGLGVMPVEFVSAETTGGKRDRGQAQQEVEELVLAIASAVLRVEARCQNN</sequence>
<dbReference type="Proteomes" id="UP001222027">
    <property type="component" value="Unassembled WGS sequence"/>
</dbReference>
<accession>A0AAV8RSS4</accession>
<evidence type="ECO:0000313" key="2">
    <source>
        <dbReference type="Proteomes" id="UP001222027"/>
    </source>
</evidence>